<accession>X0W2K8</accession>
<keyword evidence="1" id="KW-0812">Transmembrane</keyword>
<gene>
    <name evidence="2" type="ORF">S01H1_46933</name>
</gene>
<comment type="caution">
    <text evidence="2">The sequence shown here is derived from an EMBL/GenBank/DDBJ whole genome shotgun (WGS) entry which is preliminary data.</text>
</comment>
<evidence type="ECO:0000313" key="2">
    <source>
        <dbReference type="EMBL" id="GAG17572.1"/>
    </source>
</evidence>
<keyword evidence="1" id="KW-0472">Membrane</keyword>
<protein>
    <submittedName>
        <fullName evidence="2">Uncharacterized protein</fullName>
    </submittedName>
</protein>
<proteinExistence type="predicted"/>
<sequence length="178" mass="19697">LNGTVNSNGTIFDGDMSHNLYYGWTPLGQEWVTDIIDISGPYPIHVYLICDTEIAQTTKPDLQDLADNSFLSFGETPTNNFSLTGTDIAGDITNTYTGNIKFNSDKVLSYVFDEMVTKDLGVLKYVERYTWTLTYTPGTGAAPGNGSSILGFQLIFIIGAITVGFIFILKKYKFLKTR</sequence>
<feature type="non-terminal residue" evidence="2">
    <location>
        <position position="1"/>
    </location>
</feature>
<name>X0W2K8_9ZZZZ</name>
<feature type="transmembrane region" description="Helical" evidence="1">
    <location>
        <begin position="149"/>
        <end position="169"/>
    </location>
</feature>
<evidence type="ECO:0000256" key="1">
    <source>
        <dbReference type="SAM" id="Phobius"/>
    </source>
</evidence>
<keyword evidence="1" id="KW-1133">Transmembrane helix</keyword>
<dbReference type="EMBL" id="BARS01030070">
    <property type="protein sequence ID" value="GAG17572.1"/>
    <property type="molecule type" value="Genomic_DNA"/>
</dbReference>
<dbReference type="AlphaFoldDB" id="X0W2K8"/>
<reference evidence="2" key="1">
    <citation type="journal article" date="2014" name="Front. Microbiol.">
        <title>High frequency of phylogenetically diverse reductive dehalogenase-homologous genes in deep subseafloor sedimentary metagenomes.</title>
        <authorList>
            <person name="Kawai M."/>
            <person name="Futagami T."/>
            <person name="Toyoda A."/>
            <person name="Takaki Y."/>
            <person name="Nishi S."/>
            <person name="Hori S."/>
            <person name="Arai W."/>
            <person name="Tsubouchi T."/>
            <person name="Morono Y."/>
            <person name="Uchiyama I."/>
            <person name="Ito T."/>
            <person name="Fujiyama A."/>
            <person name="Inagaki F."/>
            <person name="Takami H."/>
        </authorList>
    </citation>
    <scope>NUCLEOTIDE SEQUENCE</scope>
    <source>
        <strain evidence="2">Expedition CK06-06</strain>
    </source>
</reference>
<organism evidence="2">
    <name type="scientific">marine sediment metagenome</name>
    <dbReference type="NCBI Taxonomy" id="412755"/>
    <lineage>
        <taxon>unclassified sequences</taxon>
        <taxon>metagenomes</taxon>
        <taxon>ecological metagenomes</taxon>
    </lineage>
</organism>